<organism evidence="2 3">
    <name type="scientific">Acidaminobacter hydrogenoformans DSM 2784</name>
    <dbReference type="NCBI Taxonomy" id="1120920"/>
    <lineage>
        <taxon>Bacteria</taxon>
        <taxon>Bacillati</taxon>
        <taxon>Bacillota</taxon>
        <taxon>Clostridia</taxon>
        <taxon>Peptostreptococcales</taxon>
        <taxon>Acidaminobacteraceae</taxon>
        <taxon>Acidaminobacter</taxon>
    </lineage>
</organism>
<dbReference type="InterPro" id="IPR032466">
    <property type="entry name" value="Metal_Hydrolase"/>
</dbReference>
<dbReference type="PANTHER" id="PTHR22642:SF22">
    <property type="entry name" value="EXOENZYMES REGULATORY PROTEIN AEPA"/>
    <property type="match status" value="1"/>
</dbReference>
<dbReference type="Proteomes" id="UP000199208">
    <property type="component" value="Unassembled WGS sequence"/>
</dbReference>
<dbReference type="Pfam" id="PF07969">
    <property type="entry name" value="Amidohydro_3"/>
    <property type="match status" value="1"/>
</dbReference>
<keyword evidence="3" id="KW-1185">Reference proteome</keyword>
<feature type="domain" description="Amidohydrolase 3" evidence="1">
    <location>
        <begin position="51"/>
        <end position="506"/>
    </location>
</feature>
<dbReference type="RefSeq" id="WP_092590301.1">
    <property type="nucleotide sequence ID" value="NZ_FMWL01000006.1"/>
</dbReference>
<dbReference type="CDD" id="cd01300">
    <property type="entry name" value="YtcJ_like"/>
    <property type="match status" value="1"/>
</dbReference>
<accession>A0A1G5RYS6</accession>
<dbReference type="OrthoDB" id="9767366at2"/>
<dbReference type="AlphaFoldDB" id="A0A1G5RYS6"/>
<name>A0A1G5RYS6_9FIRM</name>
<gene>
    <name evidence="2" type="ORF">SAMN03080599_01521</name>
</gene>
<reference evidence="2 3" key="1">
    <citation type="submission" date="2016-10" db="EMBL/GenBank/DDBJ databases">
        <authorList>
            <person name="de Groot N.N."/>
        </authorList>
    </citation>
    <scope>NUCLEOTIDE SEQUENCE [LARGE SCALE GENOMIC DNA]</scope>
    <source>
        <strain evidence="2 3">DSM 2784</strain>
    </source>
</reference>
<dbReference type="SUPFAM" id="SSF51556">
    <property type="entry name" value="Metallo-dependent hydrolases"/>
    <property type="match status" value="1"/>
</dbReference>
<protein>
    <recommendedName>
        <fullName evidence="1">Amidohydrolase 3 domain-containing protein</fullName>
    </recommendedName>
</protein>
<dbReference type="Gene3D" id="3.20.20.140">
    <property type="entry name" value="Metal-dependent hydrolases"/>
    <property type="match status" value="1"/>
</dbReference>
<dbReference type="STRING" id="1120920.SAMN03080599_01521"/>
<evidence type="ECO:0000313" key="3">
    <source>
        <dbReference type="Proteomes" id="UP000199208"/>
    </source>
</evidence>
<dbReference type="PANTHER" id="PTHR22642">
    <property type="entry name" value="IMIDAZOLONEPROPIONASE"/>
    <property type="match status" value="1"/>
</dbReference>
<dbReference type="InterPro" id="IPR013108">
    <property type="entry name" value="Amidohydro_3"/>
</dbReference>
<dbReference type="Gene3D" id="2.30.40.10">
    <property type="entry name" value="Urease, subunit C, domain 1"/>
    <property type="match status" value="1"/>
</dbReference>
<dbReference type="Gene3D" id="3.10.310.70">
    <property type="match status" value="1"/>
</dbReference>
<evidence type="ECO:0000313" key="2">
    <source>
        <dbReference type="EMBL" id="SCZ78998.1"/>
    </source>
</evidence>
<dbReference type="InterPro" id="IPR011059">
    <property type="entry name" value="Metal-dep_hydrolase_composite"/>
</dbReference>
<sequence length="513" mass="58080">MYDLIYNGNIISMDSNNTVYKWMLINDGKIMDCGIYDGYHKYLEISKKPLDLKGKTVLPGFIDSHIYLVQTGINKLAVDLSSCKSFEDIFSKLEERALKEPKGTLIRGVKLDEVNLIEKRLPNRHDLDKRFQNHPIWINRIEKHTSIVNSLAYTNLKLPFNLQGIEYEDGAPTGIVYDRANAFITNKFYNQITDQQRKEGMELAFQHALRCGITTVNAMEGGFAFCDRDGEYIYNHQNEFPIDVVLFYQTLDLEKLKQMNIPRVGCLLLDGSIGSRTAAVSEPYHDMKESYGSLYFSEKNLKDFVKKAHLADLQIAIHAVGDRAIDMALDALEETLTMYPNDNHRHRIEHYELPSMDAIKRTASLNVIASMVPNAIEYWSKAGAAYEVRLGRERLATNNPFRDLLNHGVTVIGGSDSDATEMNPIMSLHTLVNGSNPRQKTSVYEAVRIFTIDAAYGIFQEHLKGSLEIGKIADLVVLDQNPFTCNPLEIKSIVVHETVKNGRSIYCAGDHVE</sequence>
<dbReference type="SUPFAM" id="SSF51338">
    <property type="entry name" value="Composite domain of metallo-dependent hydrolases"/>
    <property type="match status" value="1"/>
</dbReference>
<evidence type="ECO:0000259" key="1">
    <source>
        <dbReference type="Pfam" id="PF07969"/>
    </source>
</evidence>
<dbReference type="EMBL" id="FMWL01000006">
    <property type="protein sequence ID" value="SCZ78998.1"/>
    <property type="molecule type" value="Genomic_DNA"/>
</dbReference>
<proteinExistence type="predicted"/>
<dbReference type="InterPro" id="IPR033932">
    <property type="entry name" value="YtcJ-like"/>
</dbReference>
<dbReference type="GO" id="GO:0016810">
    <property type="term" value="F:hydrolase activity, acting on carbon-nitrogen (but not peptide) bonds"/>
    <property type="evidence" value="ECO:0007669"/>
    <property type="project" value="InterPro"/>
</dbReference>